<accession>A0A087UDQ6</accession>
<dbReference type="STRING" id="407821.A0A087UDQ6"/>
<evidence type="ECO:0000313" key="2">
    <source>
        <dbReference type="EMBL" id="KFM75495.1"/>
    </source>
</evidence>
<keyword evidence="3" id="KW-1185">Reference proteome</keyword>
<dbReference type="SUPFAM" id="SSF51197">
    <property type="entry name" value="Clavaminate synthase-like"/>
    <property type="match status" value="1"/>
</dbReference>
<organism evidence="2 3">
    <name type="scientific">Stegodyphus mimosarum</name>
    <name type="common">African social velvet spider</name>
    <dbReference type="NCBI Taxonomy" id="407821"/>
    <lineage>
        <taxon>Eukaryota</taxon>
        <taxon>Metazoa</taxon>
        <taxon>Ecdysozoa</taxon>
        <taxon>Arthropoda</taxon>
        <taxon>Chelicerata</taxon>
        <taxon>Arachnida</taxon>
        <taxon>Araneae</taxon>
        <taxon>Araneomorphae</taxon>
        <taxon>Entelegynae</taxon>
        <taxon>Eresoidea</taxon>
        <taxon>Eresidae</taxon>
        <taxon>Stegodyphus</taxon>
    </lineage>
</organism>
<evidence type="ECO:0000256" key="1">
    <source>
        <dbReference type="ARBA" id="ARBA00001954"/>
    </source>
</evidence>
<protein>
    <submittedName>
        <fullName evidence="2">Putative alpha-ketoglutarate-dependent dioxygenase ABH4</fullName>
    </submittedName>
</protein>
<dbReference type="EMBL" id="KK119369">
    <property type="protein sequence ID" value="KFM75495.1"/>
    <property type="molecule type" value="Genomic_DNA"/>
</dbReference>
<proteinExistence type="predicted"/>
<gene>
    <name evidence="2" type="ORF">X975_22460</name>
</gene>
<sequence length="342" mass="39154">MQFDNRICGCKGIRTCLICEKGKVNPLSESNENKQEVVVYTYCPHCNFCWPDQKEGSPLYLGKITLVPDFLTEEEETKAVKEIDQIPWAPSQSGRKKQDFGPKVNFKKRKGKIGDFRGFPRFTEPFVGKLQNLTELSDFQPVELCHLDYSPDRGSAIDPHIDDSWIWGERLVTISLVSPTFLIFTPALFHSCRCSVEVEKIMKDQFVSKKTNKCNHKHFPLSSENTESGELCHNGWPTTERFDCGDEDHKVEIARDICSLYRSEGATLKINVRVPLPARSLLILAGCARHNWFHEIKRQDIKSRRLAMTFRELAEDFLGNENEGELGEELLATASVYCDFHQ</sequence>
<keyword evidence="2" id="KW-0560">Oxidoreductase</keyword>
<dbReference type="GO" id="GO:0070988">
    <property type="term" value="P:demethylation"/>
    <property type="evidence" value="ECO:0007669"/>
    <property type="project" value="InterPro"/>
</dbReference>
<dbReference type="InterPro" id="IPR037151">
    <property type="entry name" value="AlkB-like_sf"/>
</dbReference>
<feature type="non-terminal residue" evidence="2">
    <location>
        <position position="342"/>
    </location>
</feature>
<evidence type="ECO:0000313" key="3">
    <source>
        <dbReference type="Proteomes" id="UP000054359"/>
    </source>
</evidence>
<comment type="cofactor">
    <cofactor evidence="1">
        <name>Fe(2+)</name>
        <dbReference type="ChEBI" id="CHEBI:29033"/>
    </cofactor>
</comment>
<dbReference type="AlphaFoldDB" id="A0A087UDQ6"/>
<dbReference type="OrthoDB" id="442860at2759"/>
<keyword evidence="2" id="KW-0223">Dioxygenase</keyword>
<dbReference type="Gene3D" id="2.60.120.590">
    <property type="entry name" value="Alpha-ketoglutarate-dependent dioxygenase AlkB-like"/>
    <property type="match status" value="1"/>
</dbReference>
<dbReference type="GO" id="GO:0032451">
    <property type="term" value="F:demethylase activity"/>
    <property type="evidence" value="ECO:0007669"/>
    <property type="project" value="TreeGrafter"/>
</dbReference>
<dbReference type="InterPro" id="IPR032857">
    <property type="entry name" value="ALKBH4"/>
</dbReference>
<name>A0A087UDQ6_STEMI</name>
<dbReference type="PANTHER" id="PTHR12463">
    <property type="entry name" value="OXYGENASE-RELATED"/>
    <property type="match status" value="1"/>
</dbReference>
<dbReference type="GO" id="GO:0051213">
    <property type="term" value="F:dioxygenase activity"/>
    <property type="evidence" value="ECO:0007669"/>
    <property type="project" value="UniProtKB-KW"/>
</dbReference>
<dbReference type="PANTHER" id="PTHR12463:SF0">
    <property type="entry name" value="ALPHA-KETOGLUTARATE-DEPENDENT DIOXYGENASE ALKB HOMOLOG 4"/>
    <property type="match status" value="1"/>
</dbReference>
<reference evidence="2 3" key="1">
    <citation type="submission" date="2013-11" db="EMBL/GenBank/DDBJ databases">
        <title>Genome sequencing of Stegodyphus mimosarum.</title>
        <authorList>
            <person name="Bechsgaard J."/>
        </authorList>
    </citation>
    <scope>NUCLEOTIDE SEQUENCE [LARGE SCALE GENOMIC DNA]</scope>
</reference>
<dbReference type="Proteomes" id="UP000054359">
    <property type="component" value="Unassembled WGS sequence"/>
</dbReference>
<dbReference type="OMA" id="HAIKREH"/>